<proteinExistence type="predicted"/>
<evidence type="ECO:0000256" key="1">
    <source>
        <dbReference type="SAM" id="SignalP"/>
    </source>
</evidence>
<gene>
    <name evidence="2" type="ORF">JQC93_17015</name>
</gene>
<dbReference type="EMBL" id="JAFEUM010000008">
    <property type="protein sequence ID" value="MBM7038095.1"/>
    <property type="molecule type" value="Genomic_DNA"/>
</dbReference>
<feature type="signal peptide" evidence="1">
    <location>
        <begin position="1"/>
        <end position="19"/>
    </location>
</feature>
<dbReference type="InterPro" id="IPR016879">
    <property type="entry name" value="UCP028299"/>
</dbReference>
<comment type="caution">
    <text evidence="2">The sequence shown here is derived from an EMBL/GenBank/DDBJ whole genome shotgun (WGS) entry which is preliminary data.</text>
</comment>
<evidence type="ECO:0000313" key="2">
    <source>
        <dbReference type="EMBL" id="MBM7038095.1"/>
    </source>
</evidence>
<dbReference type="Proteomes" id="UP000809621">
    <property type="component" value="Unassembled WGS sequence"/>
</dbReference>
<keyword evidence="3" id="KW-1185">Reference proteome</keyword>
<evidence type="ECO:0000313" key="3">
    <source>
        <dbReference type="Proteomes" id="UP000809621"/>
    </source>
</evidence>
<sequence length="118" mass="13030">MNKLIALSAALLVSTTAFASGQYKDVSTNQSARFITEGVSSQEEAQALASTFVDELDSKSNIELSQQLPTPHLRMDKRSMEVTDTELSFITEEATDGSTTYRAVVDVDYTYNYRSDKS</sequence>
<keyword evidence="1" id="KW-0732">Signal</keyword>
<dbReference type="RefSeq" id="WP_205159577.1">
    <property type="nucleotide sequence ID" value="NZ_JAFEUM010000008.1"/>
</dbReference>
<reference evidence="2 3" key="1">
    <citation type="submission" date="2021-02" db="EMBL/GenBank/DDBJ databases">
        <authorList>
            <person name="Park J.-S."/>
        </authorList>
    </citation>
    <scope>NUCLEOTIDE SEQUENCE [LARGE SCALE GENOMIC DNA]</scope>
    <source>
        <strain evidence="2 3">188UL20-2</strain>
    </source>
</reference>
<accession>A0ABS2HKS2</accession>
<dbReference type="Pfam" id="PF11777">
    <property type="entry name" value="DUF3316"/>
    <property type="match status" value="1"/>
</dbReference>
<protein>
    <submittedName>
        <fullName evidence="2">DUF3316 domain-containing protein</fullName>
    </submittedName>
</protein>
<organism evidence="2 3">
    <name type="scientific">Vibrio ulleungensis</name>
    <dbReference type="NCBI Taxonomy" id="2807619"/>
    <lineage>
        <taxon>Bacteria</taxon>
        <taxon>Pseudomonadati</taxon>
        <taxon>Pseudomonadota</taxon>
        <taxon>Gammaproteobacteria</taxon>
        <taxon>Vibrionales</taxon>
        <taxon>Vibrionaceae</taxon>
        <taxon>Vibrio</taxon>
    </lineage>
</organism>
<feature type="chain" id="PRO_5046777492" evidence="1">
    <location>
        <begin position="20"/>
        <end position="118"/>
    </location>
</feature>
<name>A0ABS2HKS2_9VIBR</name>